<feature type="region of interest" description="Phosphopantothenate--cysteine ligase" evidence="3">
    <location>
        <begin position="202"/>
        <end position="408"/>
    </location>
</feature>
<feature type="binding site" evidence="3">
    <location>
        <begin position="316"/>
        <end position="319"/>
    </location>
    <ligand>
        <name>CTP</name>
        <dbReference type="ChEBI" id="CHEBI:37563"/>
    </ligand>
</feature>
<dbReference type="InterPro" id="IPR035929">
    <property type="entry name" value="CoaB-like_sf"/>
</dbReference>
<sequence>MGASCSRRLNALAEKRILLIVGGGIAAYKALELTRLLRKAAIAVRPILTQAGAEFVTALSVSALAEDKVYAELFSLTDEAEMGHIELSRSADLIVVAPATADLMAKAAGGLANDLASTTLLATDTPVLMAPAMNVRMWEHPATQRNLATLKADGVMFVGPDEGAMACGEFGPGRMAEPAAIFEAIQAALAGPASKPLAGKRAIVTAGPTVEPIDPVRVIANRSSGKQGYAIAAALEALGADVVLVSGPTALTAPAGVRRVSVETAHEMLMACEAALPADVAVCVAAVADWRPASVGETKLKKGAGGPPTLTLVENPDILATLSKDQRRPRLVVGFAAETHDVEVHARAKLQTKGCDWIVANDVSVAGTMGGDDNAVAIVTHAGIERWERMSKGEVARRLAARIAEELP</sequence>
<dbReference type="Pfam" id="PF04127">
    <property type="entry name" value="DFP"/>
    <property type="match status" value="1"/>
</dbReference>
<keyword evidence="2 3" id="KW-0456">Lyase</keyword>
<organism evidence="7 8">
    <name type="scientific">Phenylobacterium hankyongense</name>
    <dbReference type="NCBI Taxonomy" id="1813876"/>
    <lineage>
        <taxon>Bacteria</taxon>
        <taxon>Pseudomonadati</taxon>
        <taxon>Pseudomonadota</taxon>
        <taxon>Alphaproteobacteria</taxon>
        <taxon>Caulobacterales</taxon>
        <taxon>Caulobacteraceae</taxon>
        <taxon>Phenylobacterium</taxon>
    </lineage>
</organism>
<dbReference type="GO" id="GO:0015941">
    <property type="term" value="P:pantothenate catabolic process"/>
    <property type="evidence" value="ECO:0007669"/>
    <property type="project" value="InterPro"/>
</dbReference>
<dbReference type="InterPro" id="IPR003382">
    <property type="entry name" value="Flavoprotein"/>
</dbReference>
<keyword evidence="3 4" id="KW-0285">Flavoprotein</keyword>
<dbReference type="GO" id="GO:0046872">
    <property type="term" value="F:metal ion binding"/>
    <property type="evidence" value="ECO:0007669"/>
    <property type="project" value="UniProtKB-KW"/>
</dbReference>
<dbReference type="GO" id="GO:0004633">
    <property type="term" value="F:phosphopantothenoylcysteine decarboxylase activity"/>
    <property type="evidence" value="ECO:0007669"/>
    <property type="project" value="UniProtKB-UniRule"/>
</dbReference>
<feature type="domain" description="DNA/pantothenate metabolism flavoprotein C-terminal" evidence="6">
    <location>
        <begin position="197"/>
        <end position="405"/>
    </location>
</feature>
<keyword evidence="3" id="KW-0460">Magnesium</keyword>
<feature type="active site" description="Proton donor" evidence="3">
    <location>
        <position position="167"/>
    </location>
</feature>
<keyword evidence="3 4" id="KW-0436">Ligase</keyword>
<dbReference type="GO" id="GO:0010181">
    <property type="term" value="F:FMN binding"/>
    <property type="evidence" value="ECO:0007669"/>
    <property type="project" value="UniProtKB-UniRule"/>
</dbReference>
<dbReference type="NCBIfam" id="TIGR00521">
    <property type="entry name" value="coaBC_dfp"/>
    <property type="match status" value="1"/>
</dbReference>
<comment type="pathway">
    <text evidence="3 4">Cofactor biosynthesis; coenzyme A biosynthesis; CoA from (R)-pantothenate: step 3/5.</text>
</comment>
<proteinExistence type="inferred from homology"/>
<dbReference type="InterPro" id="IPR036551">
    <property type="entry name" value="Flavin_trans-like"/>
</dbReference>
<reference evidence="8" key="1">
    <citation type="submission" date="2018-05" db="EMBL/GenBank/DDBJ databases">
        <authorList>
            <person name="Li X."/>
        </authorList>
    </citation>
    <scope>NUCLEOTIDE SEQUENCE [LARGE SCALE GENOMIC DNA]</scope>
    <source>
        <strain evidence="8">HKS-05</strain>
    </source>
</reference>
<comment type="caution">
    <text evidence="3">Lacks conserved residue(s) required for the propagation of feature annotation.</text>
</comment>
<dbReference type="EC" id="4.1.1.36" evidence="3"/>
<keyword evidence="3 4" id="KW-0288">FMN</keyword>
<dbReference type="OrthoDB" id="9802554at2"/>
<feature type="binding site" evidence="3">
    <location>
        <position position="353"/>
    </location>
    <ligand>
        <name>CTP</name>
        <dbReference type="ChEBI" id="CHEBI:37563"/>
    </ligand>
</feature>
<dbReference type="PANTHER" id="PTHR14359">
    <property type="entry name" value="HOMO-OLIGOMERIC FLAVIN CONTAINING CYS DECARBOXYLASE FAMILY"/>
    <property type="match status" value="1"/>
</dbReference>
<comment type="cofactor">
    <cofactor evidence="3">
        <name>FMN</name>
        <dbReference type="ChEBI" id="CHEBI:58210"/>
    </cofactor>
    <text evidence="3">Binds 1 FMN per subunit.</text>
</comment>
<comment type="similarity">
    <text evidence="3 4">In the N-terminal section; belongs to the HFCD (homo-oligomeric flavin containing Cys decarboxylase) superfamily.</text>
</comment>
<evidence type="ECO:0000256" key="2">
    <source>
        <dbReference type="ARBA" id="ARBA00023239"/>
    </source>
</evidence>
<feature type="binding site" evidence="3">
    <location>
        <position position="289"/>
    </location>
    <ligand>
        <name>CTP</name>
        <dbReference type="ChEBI" id="CHEBI:37563"/>
    </ligand>
</feature>
<accession>A0A328AWM4</accession>
<feature type="region of interest" description="Phosphopantothenoylcysteine decarboxylase" evidence="3">
    <location>
        <begin position="1"/>
        <end position="201"/>
    </location>
</feature>
<dbReference type="PANTHER" id="PTHR14359:SF6">
    <property type="entry name" value="PHOSPHOPANTOTHENOYLCYSTEINE DECARBOXYLASE"/>
    <property type="match status" value="1"/>
</dbReference>
<dbReference type="Proteomes" id="UP000249842">
    <property type="component" value="Unassembled WGS sequence"/>
</dbReference>
<dbReference type="Gene3D" id="3.40.50.10300">
    <property type="entry name" value="CoaB-like"/>
    <property type="match status" value="1"/>
</dbReference>
<comment type="cofactor">
    <cofactor evidence="3">
        <name>Mg(2+)</name>
        <dbReference type="ChEBI" id="CHEBI:18420"/>
    </cofactor>
</comment>
<keyword evidence="1 3" id="KW-0210">Decarboxylase</keyword>
<dbReference type="AlphaFoldDB" id="A0A328AWM4"/>
<comment type="similarity">
    <text evidence="3 4">In the C-terminal section; belongs to the PPC synthetase family.</text>
</comment>
<evidence type="ECO:0000256" key="3">
    <source>
        <dbReference type="HAMAP-Rule" id="MF_02225"/>
    </source>
</evidence>
<feature type="binding site" evidence="3">
    <location>
        <position position="299"/>
    </location>
    <ligand>
        <name>CTP</name>
        <dbReference type="ChEBI" id="CHEBI:37563"/>
    </ligand>
</feature>
<dbReference type="GO" id="GO:0071513">
    <property type="term" value="C:phosphopantothenoylcysteine decarboxylase complex"/>
    <property type="evidence" value="ECO:0007669"/>
    <property type="project" value="TreeGrafter"/>
</dbReference>
<dbReference type="EMBL" id="QFYP01000001">
    <property type="protein sequence ID" value="RAK59532.1"/>
    <property type="molecule type" value="Genomic_DNA"/>
</dbReference>
<comment type="function">
    <text evidence="4">Catalyzes two steps in the biosynthesis of coenzyme A. In the first step cysteine is conjugated to 4'-phosphopantothenate to form 4-phosphopantothenoylcysteine, in the latter compound is decarboxylated to form 4'-phosphopantotheine.</text>
</comment>
<evidence type="ECO:0000259" key="6">
    <source>
        <dbReference type="Pfam" id="PF04127"/>
    </source>
</evidence>
<dbReference type="Pfam" id="PF02441">
    <property type="entry name" value="Flavoprotein"/>
    <property type="match status" value="1"/>
</dbReference>
<comment type="function">
    <text evidence="3">Catalyzes two sequential steps in the biosynthesis of coenzyme A. In the first step cysteine is conjugated to 4'-phosphopantothenate to form 4-phosphopantothenoylcysteine. In the second step the latter compound is decarboxylated to form 4'-phosphopantotheine.</text>
</comment>
<feature type="domain" description="Flavoprotein" evidence="5">
    <location>
        <begin position="15"/>
        <end position="187"/>
    </location>
</feature>
<dbReference type="GO" id="GO:0015937">
    <property type="term" value="P:coenzyme A biosynthetic process"/>
    <property type="evidence" value="ECO:0007669"/>
    <property type="project" value="UniProtKB-UniRule"/>
</dbReference>
<evidence type="ECO:0000256" key="4">
    <source>
        <dbReference type="RuleBase" id="RU364078"/>
    </source>
</evidence>
<evidence type="ECO:0000259" key="5">
    <source>
        <dbReference type="Pfam" id="PF02441"/>
    </source>
</evidence>
<protein>
    <recommendedName>
        <fullName evidence="3">Coenzyme A biosynthesis bifunctional protein CoaBC</fullName>
    </recommendedName>
    <alternativeName>
        <fullName evidence="3">DNA/pantothenate metabolism flavoprotein</fullName>
    </alternativeName>
    <alternativeName>
        <fullName evidence="3">Phosphopantothenoylcysteine synthetase/decarboxylase</fullName>
        <shortName evidence="3">PPCS-PPCDC</shortName>
    </alternativeName>
    <domain>
        <recommendedName>
            <fullName evidence="3">Phosphopantothenoylcysteine decarboxylase</fullName>
            <shortName evidence="3">PPC decarboxylase</shortName>
            <shortName evidence="3">PPC-DC</shortName>
            <ecNumber evidence="3">4.1.1.36</ecNumber>
        </recommendedName>
        <alternativeName>
            <fullName evidence="3">CoaC</fullName>
        </alternativeName>
    </domain>
    <domain>
        <recommendedName>
            <fullName evidence="3">Phosphopantothenate--cysteine ligase</fullName>
            <ecNumber evidence="3">6.3.2.5</ecNumber>
        </recommendedName>
        <alternativeName>
            <fullName evidence="3">CoaB</fullName>
        </alternativeName>
        <alternativeName>
            <fullName evidence="3">Phosphopantothenoylcysteine synthetase</fullName>
            <shortName evidence="3">PPC synthetase</shortName>
            <shortName evidence="3">PPC-S</shortName>
        </alternativeName>
    </domain>
</protein>
<keyword evidence="3" id="KW-0479">Metal-binding</keyword>
<dbReference type="InterPro" id="IPR007085">
    <property type="entry name" value="DNA/pantothenate-metab_flavo_C"/>
</dbReference>
<evidence type="ECO:0000256" key="1">
    <source>
        <dbReference type="ARBA" id="ARBA00022793"/>
    </source>
</evidence>
<comment type="catalytic activity">
    <reaction evidence="3 4">
        <text>(R)-4'-phosphopantothenate + L-cysteine + CTP = N-[(R)-4-phosphopantothenoyl]-L-cysteine + CMP + diphosphate + H(+)</text>
        <dbReference type="Rhea" id="RHEA:19397"/>
        <dbReference type="ChEBI" id="CHEBI:10986"/>
        <dbReference type="ChEBI" id="CHEBI:15378"/>
        <dbReference type="ChEBI" id="CHEBI:33019"/>
        <dbReference type="ChEBI" id="CHEBI:35235"/>
        <dbReference type="ChEBI" id="CHEBI:37563"/>
        <dbReference type="ChEBI" id="CHEBI:59458"/>
        <dbReference type="ChEBI" id="CHEBI:60377"/>
        <dbReference type="EC" id="6.3.2.5"/>
    </reaction>
</comment>
<dbReference type="Gene3D" id="3.40.50.1950">
    <property type="entry name" value="Flavin prenyltransferase-like"/>
    <property type="match status" value="1"/>
</dbReference>
<dbReference type="GO" id="GO:0004632">
    <property type="term" value="F:phosphopantothenate--cysteine ligase activity"/>
    <property type="evidence" value="ECO:0007669"/>
    <property type="project" value="UniProtKB-UniRule"/>
</dbReference>
<dbReference type="UniPathway" id="UPA00241">
    <property type="reaction ID" value="UER00353"/>
</dbReference>
<comment type="pathway">
    <text evidence="3 4">Cofactor biosynthesis; coenzyme A biosynthesis; CoA from (R)-pantothenate: step 2/5.</text>
</comment>
<dbReference type="HAMAP" id="MF_02225">
    <property type="entry name" value="CoaBC"/>
    <property type="match status" value="1"/>
</dbReference>
<feature type="binding site" evidence="3">
    <location>
        <position position="335"/>
    </location>
    <ligand>
        <name>CTP</name>
        <dbReference type="ChEBI" id="CHEBI:37563"/>
    </ligand>
</feature>
<dbReference type="SUPFAM" id="SSF102645">
    <property type="entry name" value="CoaB-like"/>
    <property type="match status" value="1"/>
</dbReference>
<comment type="catalytic activity">
    <reaction evidence="3 4">
        <text>N-[(R)-4-phosphopantothenoyl]-L-cysteine + H(+) = (R)-4'-phosphopantetheine + CO2</text>
        <dbReference type="Rhea" id="RHEA:16793"/>
        <dbReference type="ChEBI" id="CHEBI:15378"/>
        <dbReference type="ChEBI" id="CHEBI:16526"/>
        <dbReference type="ChEBI" id="CHEBI:59458"/>
        <dbReference type="ChEBI" id="CHEBI:61723"/>
        <dbReference type="EC" id="4.1.1.36"/>
    </reaction>
</comment>
<name>A0A328AWM4_9CAUL</name>
<dbReference type="SUPFAM" id="SSF52507">
    <property type="entry name" value="Homo-oligomeric flavin-containing Cys decarboxylases, HFCD"/>
    <property type="match status" value="1"/>
</dbReference>
<evidence type="ECO:0000313" key="7">
    <source>
        <dbReference type="EMBL" id="RAK59532.1"/>
    </source>
</evidence>
<keyword evidence="8" id="KW-1185">Reference proteome</keyword>
<dbReference type="EC" id="6.3.2.5" evidence="3"/>
<gene>
    <name evidence="3 7" type="primary">coaBC</name>
    <name evidence="7" type="ORF">DJ021_06815</name>
</gene>
<comment type="caution">
    <text evidence="7">The sequence shown here is derived from an EMBL/GenBank/DDBJ whole genome shotgun (WGS) entry which is preliminary data.</text>
</comment>
<dbReference type="InterPro" id="IPR005252">
    <property type="entry name" value="CoaBC"/>
</dbReference>
<feature type="binding site" evidence="3">
    <location>
        <position position="349"/>
    </location>
    <ligand>
        <name>CTP</name>
        <dbReference type="ChEBI" id="CHEBI:37563"/>
    </ligand>
</feature>
<keyword evidence="3" id="KW-0511">Multifunctional enzyme</keyword>
<evidence type="ECO:0000313" key="8">
    <source>
        <dbReference type="Proteomes" id="UP000249842"/>
    </source>
</evidence>